<evidence type="ECO:0000256" key="3">
    <source>
        <dbReference type="ARBA" id="ARBA00022452"/>
    </source>
</evidence>
<feature type="domain" description="TonB-dependent receptor plug" evidence="8">
    <location>
        <begin position="118"/>
        <end position="237"/>
    </location>
</feature>
<dbReference type="Pfam" id="PF07715">
    <property type="entry name" value="Plug"/>
    <property type="match status" value="1"/>
</dbReference>
<dbReference type="SUPFAM" id="SSF56935">
    <property type="entry name" value="Porins"/>
    <property type="match status" value="1"/>
</dbReference>
<dbReference type="RefSeq" id="WP_119053779.1">
    <property type="nucleotide sequence ID" value="NZ_CP032157.1"/>
</dbReference>
<dbReference type="Gene3D" id="2.60.40.1120">
    <property type="entry name" value="Carboxypeptidase-like, regulatory domain"/>
    <property type="match status" value="1"/>
</dbReference>
<dbReference type="Gene3D" id="2.40.170.20">
    <property type="entry name" value="TonB-dependent receptor, beta-barrel domain"/>
    <property type="match status" value="1"/>
</dbReference>
<evidence type="ECO:0000256" key="2">
    <source>
        <dbReference type="ARBA" id="ARBA00022448"/>
    </source>
</evidence>
<sequence length="1060" mass="114873">MNRIIALWAIIIVLPASLAAQTRIVQGTVLDRSNNLPLPGVTIQAGSAAGSSTTDAKGSFTIGITGKAILTFSYVGYATLQIAADSIQDGEGVLVKLTPSDNALDAVVVTALGVSKQKKSLGYATQELKAKDISEAKEANIVNALAGKVAGVRITNTQGDMGSSRIVIRGETSIAGNNQPLFIVDGIPVDNSQLGAGGSRDYRNAIADLNSEDIETISVLKGPNAAALYGSRAAHGVILIKTKTGKSRNGIGVTLNSNTTFSSVNILPDYQNVFGQGAEGKFSYVDGKGGGINDGVDESWGPKLDGRLIPQFYSKGVPVPFVAHPNNVKDYFKTGVLLSNSIALDGAGDKYSYRISYNNEKQWGIVPNSEAGKNNLSFNGSFDVTPKLKVGVGANYIVNDAPNLPGAGGRRATSTMLQFTWFGRQVDINQLRDYKDAAGNTFNWNNSYYSNPFWVAYENTVSQRRNRFIGNLNLSYQIIDGLSFNFRTGSDYYNDKRKSKIAYGTNGTPFGSYQETNYIVTENNTEATLRYNKNISSDFSLDIIAGGNVRTKTYEENDQQAPRLAVANVYTLTNSRDPLISSNYYSKLRTWSSFASAQLGYKNYAFVNVTARNDWSSTLPQQNLSYFYPSVNASVVLSDALDIKSNVLSFLKVRGGWSKVGADADPYQLINTYNFNAPFNGNPQLNTSGVDLNPNLRSESTNSTEVGVEAAFLNSRIRLDLSLYNTNSIDQILKVDVSPTTGYTQKLLNAGKINNKGIEVQLGLTPVKVKDFRWDIDLNYAANKSKLERLDNEGNLQNYVLGSYRNIQVLASVGKAYGTLFGNAYQRDDKGNIVVNNSGIPLASPSKKVLGKYTPDWIGGINNSFSYKQFNLSFLIDASIGGSLFAGTNSTGSYTGVLEMTLPGRDADHGGLYYYYPGNDKSKGTVGLAKGATPPSGEVVYEDGMIFKGVNTAGNANAVIIPASQYYKAARNIEEEFVYSASYVKFRELKFGYTLPLGWIRKLGLTGATVSLVGRNLWIIHKDVPNIDPETAFTNGNAQGLEDLTLPTTRSYGFNINVKF</sequence>
<evidence type="ECO:0000259" key="8">
    <source>
        <dbReference type="Pfam" id="PF07715"/>
    </source>
</evidence>
<keyword evidence="10" id="KW-1185">Reference proteome</keyword>
<comment type="similarity">
    <text evidence="7">Belongs to the TonB-dependent receptor family.</text>
</comment>
<evidence type="ECO:0000313" key="10">
    <source>
        <dbReference type="Proteomes" id="UP000263900"/>
    </source>
</evidence>
<dbReference type="SUPFAM" id="SSF49464">
    <property type="entry name" value="Carboxypeptidase regulatory domain-like"/>
    <property type="match status" value="1"/>
</dbReference>
<protein>
    <submittedName>
        <fullName evidence="9">SusC/RagA family TonB-linked outer membrane protein</fullName>
    </submittedName>
</protein>
<evidence type="ECO:0000256" key="1">
    <source>
        <dbReference type="ARBA" id="ARBA00004571"/>
    </source>
</evidence>
<dbReference type="NCBIfam" id="TIGR04057">
    <property type="entry name" value="SusC_RagA_signa"/>
    <property type="match status" value="1"/>
</dbReference>
<evidence type="ECO:0000313" key="9">
    <source>
        <dbReference type="EMBL" id="AXY77906.1"/>
    </source>
</evidence>
<comment type="subcellular location">
    <subcellularLocation>
        <location evidence="1 7">Cell outer membrane</location>
        <topology evidence="1 7">Multi-pass membrane protein</topology>
    </subcellularLocation>
</comment>
<dbReference type="InterPro" id="IPR012910">
    <property type="entry name" value="Plug_dom"/>
</dbReference>
<keyword evidence="4 7" id="KW-0812">Transmembrane</keyword>
<organism evidence="9 10">
    <name type="scientific">Paraflavitalea soli</name>
    <dbReference type="NCBI Taxonomy" id="2315862"/>
    <lineage>
        <taxon>Bacteria</taxon>
        <taxon>Pseudomonadati</taxon>
        <taxon>Bacteroidota</taxon>
        <taxon>Chitinophagia</taxon>
        <taxon>Chitinophagales</taxon>
        <taxon>Chitinophagaceae</taxon>
        <taxon>Paraflavitalea</taxon>
    </lineage>
</organism>
<dbReference type="PROSITE" id="PS52016">
    <property type="entry name" value="TONB_DEPENDENT_REC_3"/>
    <property type="match status" value="1"/>
</dbReference>
<keyword evidence="5 7" id="KW-0472">Membrane</keyword>
<dbReference type="InterPro" id="IPR037066">
    <property type="entry name" value="Plug_dom_sf"/>
</dbReference>
<dbReference type="GO" id="GO:0009279">
    <property type="term" value="C:cell outer membrane"/>
    <property type="evidence" value="ECO:0007669"/>
    <property type="project" value="UniProtKB-SubCell"/>
</dbReference>
<dbReference type="Proteomes" id="UP000263900">
    <property type="component" value="Chromosome"/>
</dbReference>
<dbReference type="InterPro" id="IPR036942">
    <property type="entry name" value="Beta-barrel_TonB_sf"/>
</dbReference>
<dbReference type="AlphaFoldDB" id="A0A3B7MXY0"/>
<dbReference type="Gene3D" id="2.170.130.10">
    <property type="entry name" value="TonB-dependent receptor, plug domain"/>
    <property type="match status" value="1"/>
</dbReference>
<dbReference type="InterPro" id="IPR008969">
    <property type="entry name" value="CarboxyPept-like_regulatory"/>
</dbReference>
<name>A0A3B7MXY0_9BACT</name>
<proteinExistence type="inferred from homology"/>
<evidence type="ECO:0000256" key="6">
    <source>
        <dbReference type="ARBA" id="ARBA00023237"/>
    </source>
</evidence>
<evidence type="ECO:0000256" key="4">
    <source>
        <dbReference type="ARBA" id="ARBA00022692"/>
    </source>
</evidence>
<dbReference type="EMBL" id="CP032157">
    <property type="protein sequence ID" value="AXY77906.1"/>
    <property type="molecule type" value="Genomic_DNA"/>
</dbReference>
<gene>
    <name evidence="9" type="ORF">D3H65_29670</name>
</gene>
<keyword evidence="2 7" id="KW-0813">Transport</keyword>
<evidence type="ECO:0000256" key="7">
    <source>
        <dbReference type="PROSITE-ProRule" id="PRU01360"/>
    </source>
</evidence>
<evidence type="ECO:0000256" key="5">
    <source>
        <dbReference type="ARBA" id="ARBA00023136"/>
    </source>
</evidence>
<dbReference type="InterPro" id="IPR023996">
    <property type="entry name" value="TonB-dep_OMP_SusC/RagA"/>
</dbReference>
<dbReference type="InterPro" id="IPR023997">
    <property type="entry name" value="TonB-dep_OMP_SusC/RagA_CS"/>
</dbReference>
<dbReference type="Pfam" id="PF13715">
    <property type="entry name" value="CarbopepD_reg_2"/>
    <property type="match status" value="1"/>
</dbReference>
<dbReference type="NCBIfam" id="TIGR04056">
    <property type="entry name" value="OMP_RagA_SusC"/>
    <property type="match status" value="1"/>
</dbReference>
<dbReference type="InterPro" id="IPR039426">
    <property type="entry name" value="TonB-dep_rcpt-like"/>
</dbReference>
<reference evidence="9 10" key="1">
    <citation type="submission" date="2018-09" db="EMBL/GenBank/DDBJ databases">
        <title>Genome sequencing of strain 6GH32-13.</title>
        <authorList>
            <person name="Weon H.-Y."/>
            <person name="Heo J."/>
            <person name="Kwon S.-W."/>
        </authorList>
    </citation>
    <scope>NUCLEOTIDE SEQUENCE [LARGE SCALE GENOMIC DNA]</scope>
    <source>
        <strain evidence="9 10">5GH32-13</strain>
    </source>
</reference>
<dbReference type="KEGG" id="pseg:D3H65_29670"/>
<accession>A0A3B7MXY0</accession>
<keyword evidence="6 7" id="KW-0998">Cell outer membrane</keyword>
<keyword evidence="3 7" id="KW-1134">Transmembrane beta strand</keyword>
<dbReference type="OrthoDB" id="9768177at2"/>